<dbReference type="InterPro" id="IPR011006">
    <property type="entry name" value="CheY-like_superfamily"/>
</dbReference>
<evidence type="ECO:0000256" key="6">
    <source>
        <dbReference type="ARBA" id="ARBA00022553"/>
    </source>
</evidence>
<dbReference type="Pfam" id="PF00072">
    <property type="entry name" value="Response_reg"/>
    <property type="match status" value="1"/>
</dbReference>
<dbReference type="SUPFAM" id="SSF158472">
    <property type="entry name" value="HAMP domain-like"/>
    <property type="match status" value="1"/>
</dbReference>
<comment type="catalytic activity">
    <reaction evidence="1">
        <text>ATP + protein L-histidine = ADP + protein N-phospho-L-histidine.</text>
        <dbReference type="EC" id="2.7.13.3"/>
    </reaction>
</comment>
<keyword evidence="14 18" id="KW-0472">Membrane</keyword>
<dbReference type="InterPro" id="IPR004358">
    <property type="entry name" value="Sig_transdc_His_kin-like_C"/>
</dbReference>
<dbReference type="SUPFAM" id="SSF52172">
    <property type="entry name" value="CheY-like"/>
    <property type="match status" value="2"/>
</dbReference>
<dbReference type="InterPro" id="IPR003660">
    <property type="entry name" value="HAMP_dom"/>
</dbReference>
<dbReference type="Gene3D" id="6.10.340.10">
    <property type="match status" value="1"/>
</dbReference>
<dbReference type="Gene3D" id="1.10.287.130">
    <property type="match status" value="1"/>
</dbReference>
<accession>A0AA41W5C9</accession>
<gene>
    <name evidence="23" type="primary">barA</name>
    <name evidence="23" type="ORF">NAF29_03945</name>
</gene>
<keyword evidence="9" id="KW-0547">Nucleotide-binding</keyword>
<dbReference type="PRINTS" id="PR00344">
    <property type="entry name" value="BCTRLSENSOR"/>
</dbReference>
<dbReference type="SMART" id="SM00387">
    <property type="entry name" value="HATPase_c"/>
    <property type="match status" value="1"/>
</dbReference>
<evidence type="ECO:0000259" key="21">
    <source>
        <dbReference type="PROSITE" id="PS50885"/>
    </source>
</evidence>
<evidence type="ECO:0000259" key="19">
    <source>
        <dbReference type="PROSITE" id="PS50109"/>
    </source>
</evidence>
<evidence type="ECO:0000256" key="17">
    <source>
        <dbReference type="SAM" id="Coils"/>
    </source>
</evidence>
<evidence type="ECO:0000256" key="11">
    <source>
        <dbReference type="ARBA" id="ARBA00022840"/>
    </source>
</evidence>
<dbReference type="CDD" id="cd17546">
    <property type="entry name" value="REC_hyHK_CKI1_RcsC-like"/>
    <property type="match status" value="1"/>
</dbReference>
<evidence type="ECO:0000256" key="1">
    <source>
        <dbReference type="ARBA" id="ARBA00000085"/>
    </source>
</evidence>
<evidence type="ECO:0000256" key="9">
    <source>
        <dbReference type="ARBA" id="ARBA00022741"/>
    </source>
</evidence>
<dbReference type="InterPro" id="IPR001789">
    <property type="entry name" value="Sig_transdc_resp-reg_receiver"/>
</dbReference>
<dbReference type="SMART" id="SM00448">
    <property type="entry name" value="REC"/>
    <property type="match status" value="1"/>
</dbReference>
<dbReference type="Pfam" id="PF00672">
    <property type="entry name" value="HAMP"/>
    <property type="match status" value="1"/>
</dbReference>
<proteinExistence type="predicted"/>
<dbReference type="PROSITE" id="PS50109">
    <property type="entry name" value="HIS_KIN"/>
    <property type="match status" value="1"/>
</dbReference>
<dbReference type="GO" id="GO:0005524">
    <property type="term" value="F:ATP binding"/>
    <property type="evidence" value="ECO:0007669"/>
    <property type="project" value="UniProtKB-KW"/>
</dbReference>
<evidence type="ECO:0000256" key="5">
    <source>
        <dbReference type="ARBA" id="ARBA00022519"/>
    </source>
</evidence>
<evidence type="ECO:0000256" key="7">
    <source>
        <dbReference type="ARBA" id="ARBA00022679"/>
    </source>
</evidence>
<dbReference type="Gene3D" id="1.20.120.160">
    <property type="entry name" value="HPT domain"/>
    <property type="match status" value="1"/>
</dbReference>
<evidence type="ECO:0000256" key="14">
    <source>
        <dbReference type="ARBA" id="ARBA00023136"/>
    </source>
</evidence>
<keyword evidence="10 23" id="KW-0418">Kinase</keyword>
<dbReference type="SMART" id="SM00388">
    <property type="entry name" value="HisKA"/>
    <property type="match status" value="1"/>
</dbReference>
<dbReference type="CDD" id="cd00082">
    <property type="entry name" value="HisKA"/>
    <property type="match status" value="1"/>
</dbReference>
<dbReference type="InterPro" id="IPR019247">
    <property type="entry name" value="Histidine_kinase_BarA_N"/>
</dbReference>
<sequence length="913" mass="101258">MILLTLTPTILVGLLLGSYFTVSRFQQIDDQIIDQGINLIEPLAIAAEHGLVTDSREHLMRLIGVTHRKHSPAIRSITVFDANHDIFVGSNFHRQFDTLRLTKGSTIPTQTSVNKIDGFIVLRAPILPDVARGNGKQQQPVGYIVIQLDRSSALLEQHRTAFYTFLIILAGTAICVLFTMRLVGKVTQPIVDMVQVIDKIRKGKLETRLAGNHIGELEDLKNGINAMAVSLTESQSELQHNIEQATGDLRETLEQIEIQNVELDLAKRRAQEAARVKTEFLANMSHELRTPLNGVLGFSRQLLKTQLGGPQRDQVLTIETSAQNLLGIINDILDLSKLEAGKLTLEQVPFILRDAIDETMQMLAPAAYQKSLDLAVVIENEVPDDLLGDSLRIKQVMTNLVGNAIKFTNAGSIEIEVQLEQIHGDQSSIKIGVRDTGVGISEEQQQALFQAFAQADASISRRFGGTGLGLVITKRLLQEMGGDIGLESAVGKGSYFWCTFTTRISPIALTDNRHPEEMIGKSVLLFEPQARAIESIEKPLHDWLMNVTPCRSSDQWLSLVSKSIQYDYVLMSIDHFDQQQLEHELNRLSQITRRAILMTAYSGNHNLENLTHYRDMHVNYLLKPVVSPRLIAALKHTFSQTTAMHDVAVLENTIASVRKPMKVLAVDDNPANLKLIVTLLKEKVSQVAMATSGDQAVLMAQKESFDIIFMDIQMPNTDGVTATQRIRQDTFNRSTPVVAVTAHALPEEKASLLSSGMDDYLTKPIEESLLDNILNHWHQAQNQSADALTFINHPLVDWPQALIQAGGRTELAKEMLSLLIASLPDSQRAINQAWLTKNLDELKAQVHRLHGACCYAGVPRLKQAAEQLETELKNSSAVSEAEPEYFELDDLLEQLISNPPNGLQDSKTTVASA</sequence>
<comment type="caution">
    <text evidence="23">The sequence shown here is derived from an EMBL/GenBank/DDBJ whole genome shotgun (WGS) entry which is preliminary data.</text>
</comment>
<keyword evidence="13" id="KW-0902">Two-component regulatory system</keyword>
<dbReference type="NCBIfam" id="NF008318">
    <property type="entry name" value="PRK11107.1"/>
    <property type="match status" value="1"/>
</dbReference>
<evidence type="ECO:0000256" key="13">
    <source>
        <dbReference type="ARBA" id="ARBA00023012"/>
    </source>
</evidence>
<evidence type="ECO:0000256" key="15">
    <source>
        <dbReference type="PROSITE-ProRule" id="PRU00110"/>
    </source>
</evidence>
<dbReference type="InterPro" id="IPR036097">
    <property type="entry name" value="HisK_dim/P_sf"/>
</dbReference>
<dbReference type="GO" id="GO:0005886">
    <property type="term" value="C:plasma membrane"/>
    <property type="evidence" value="ECO:0007669"/>
    <property type="project" value="UniProtKB-SubCell"/>
</dbReference>
<keyword evidence="24" id="KW-1185">Reference proteome</keyword>
<keyword evidence="5" id="KW-0997">Cell inner membrane</keyword>
<dbReference type="Pfam" id="PF01627">
    <property type="entry name" value="Hpt"/>
    <property type="match status" value="1"/>
</dbReference>
<feature type="transmembrane region" description="Helical" evidence="18">
    <location>
        <begin position="161"/>
        <end position="183"/>
    </location>
</feature>
<feature type="modified residue" description="4-aspartylphosphate" evidence="16">
    <location>
        <position position="711"/>
    </location>
</feature>
<evidence type="ECO:0000256" key="12">
    <source>
        <dbReference type="ARBA" id="ARBA00022989"/>
    </source>
</evidence>
<dbReference type="InterPro" id="IPR008207">
    <property type="entry name" value="Sig_transdc_His_kin_Hpt_dom"/>
</dbReference>
<dbReference type="SMART" id="SM00304">
    <property type="entry name" value="HAMP"/>
    <property type="match status" value="1"/>
</dbReference>
<keyword evidence="8 18" id="KW-0812">Transmembrane</keyword>
<keyword evidence="7 23" id="KW-0808">Transferase</keyword>
<dbReference type="PROSITE" id="PS50885">
    <property type="entry name" value="HAMP"/>
    <property type="match status" value="1"/>
</dbReference>
<dbReference type="Pfam" id="PF02518">
    <property type="entry name" value="HATPase_c"/>
    <property type="match status" value="1"/>
</dbReference>
<dbReference type="PANTHER" id="PTHR45339:SF1">
    <property type="entry name" value="HYBRID SIGNAL TRANSDUCTION HISTIDINE KINASE J"/>
    <property type="match status" value="1"/>
</dbReference>
<evidence type="ECO:0000259" key="20">
    <source>
        <dbReference type="PROSITE" id="PS50110"/>
    </source>
</evidence>
<feature type="modified residue" description="Phosphohistidine" evidence="15">
    <location>
        <position position="847"/>
    </location>
</feature>
<dbReference type="Gene3D" id="3.30.565.10">
    <property type="entry name" value="Histidine kinase-like ATPase, C-terminal domain"/>
    <property type="match status" value="1"/>
</dbReference>
<dbReference type="FunFam" id="3.30.565.10:FF:000010">
    <property type="entry name" value="Sensor histidine kinase RcsC"/>
    <property type="match status" value="1"/>
</dbReference>
<evidence type="ECO:0000256" key="8">
    <source>
        <dbReference type="ARBA" id="ARBA00022692"/>
    </source>
</evidence>
<dbReference type="FunFam" id="1.10.287.130:FF:000003">
    <property type="entry name" value="Histidine kinase"/>
    <property type="match status" value="1"/>
</dbReference>
<keyword evidence="17" id="KW-0175">Coiled coil</keyword>
<dbReference type="CDD" id="cd16922">
    <property type="entry name" value="HATPase_EvgS-ArcB-TorS-like"/>
    <property type="match status" value="1"/>
</dbReference>
<dbReference type="InterPro" id="IPR005467">
    <property type="entry name" value="His_kinase_dom"/>
</dbReference>
<organism evidence="23 24">
    <name type="scientific">Echinimonas agarilytica</name>
    <dbReference type="NCBI Taxonomy" id="1215918"/>
    <lineage>
        <taxon>Bacteria</taxon>
        <taxon>Pseudomonadati</taxon>
        <taxon>Pseudomonadota</taxon>
        <taxon>Gammaproteobacteria</taxon>
        <taxon>Alteromonadales</taxon>
        <taxon>Echinimonadaceae</taxon>
        <taxon>Echinimonas</taxon>
    </lineage>
</organism>
<dbReference type="PANTHER" id="PTHR45339">
    <property type="entry name" value="HYBRID SIGNAL TRANSDUCTION HISTIDINE KINASE J"/>
    <property type="match status" value="1"/>
</dbReference>
<dbReference type="Pfam" id="PF09984">
    <property type="entry name" value="sCache_4"/>
    <property type="match status" value="1"/>
</dbReference>
<dbReference type="InterPro" id="IPR003594">
    <property type="entry name" value="HATPase_dom"/>
</dbReference>
<evidence type="ECO:0000256" key="2">
    <source>
        <dbReference type="ARBA" id="ARBA00004429"/>
    </source>
</evidence>
<keyword evidence="6 16" id="KW-0597">Phosphoprotein</keyword>
<keyword evidence="4" id="KW-1003">Cell membrane</keyword>
<dbReference type="InterPro" id="IPR036890">
    <property type="entry name" value="HATPase_C_sf"/>
</dbReference>
<evidence type="ECO:0000313" key="24">
    <source>
        <dbReference type="Proteomes" id="UP001165393"/>
    </source>
</evidence>
<dbReference type="PROSITE" id="PS50110">
    <property type="entry name" value="RESPONSE_REGULATORY"/>
    <property type="match status" value="1"/>
</dbReference>
<dbReference type="InterPro" id="IPR003661">
    <property type="entry name" value="HisK_dim/P_dom"/>
</dbReference>
<keyword evidence="11" id="KW-0067">ATP-binding</keyword>
<keyword evidence="12 18" id="KW-1133">Transmembrane helix</keyword>
<feature type="domain" description="HAMP" evidence="21">
    <location>
        <begin position="184"/>
        <end position="236"/>
    </location>
</feature>
<name>A0AA41W5C9_9GAMM</name>
<dbReference type="SUPFAM" id="SSF47226">
    <property type="entry name" value="Histidine-containing phosphotransfer domain, HPT domain"/>
    <property type="match status" value="1"/>
</dbReference>
<evidence type="ECO:0000259" key="22">
    <source>
        <dbReference type="PROSITE" id="PS50894"/>
    </source>
</evidence>
<dbReference type="PROSITE" id="PS50894">
    <property type="entry name" value="HPT"/>
    <property type="match status" value="1"/>
</dbReference>
<evidence type="ECO:0000256" key="4">
    <source>
        <dbReference type="ARBA" id="ARBA00022475"/>
    </source>
</evidence>
<protein>
    <recommendedName>
        <fullName evidence="3">histidine kinase</fullName>
        <ecNumber evidence="3">2.7.13.3</ecNumber>
    </recommendedName>
</protein>
<dbReference type="GO" id="GO:0000155">
    <property type="term" value="F:phosphorelay sensor kinase activity"/>
    <property type="evidence" value="ECO:0007669"/>
    <property type="project" value="InterPro"/>
</dbReference>
<evidence type="ECO:0000256" key="18">
    <source>
        <dbReference type="SAM" id="Phobius"/>
    </source>
</evidence>
<feature type="domain" description="Histidine kinase" evidence="19">
    <location>
        <begin position="283"/>
        <end position="504"/>
    </location>
</feature>
<dbReference type="InterPro" id="IPR036641">
    <property type="entry name" value="HPT_dom_sf"/>
</dbReference>
<evidence type="ECO:0000256" key="3">
    <source>
        <dbReference type="ARBA" id="ARBA00012438"/>
    </source>
</evidence>
<evidence type="ECO:0000256" key="10">
    <source>
        <dbReference type="ARBA" id="ARBA00022777"/>
    </source>
</evidence>
<dbReference type="Proteomes" id="UP001165393">
    <property type="component" value="Unassembled WGS sequence"/>
</dbReference>
<reference evidence="23 24" key="1">
    <citation type="journal article" date="2013" name="Antonie Van Leeuwenhoek">
        <title>Echinimonas agarilytica gen. nov., sp. nov., a new gammaproteobacterium isolated from the sea urchin Strongylocentrotus intermedius.</title>
        <authorList>
            <person name="Nedashkovskaya O.I."/>
            <person name="Stenkova A.M."/>
            <person name="Zhukova N.V."/>
            <person name="Van Trappen S."/>
            <person name="Lee J.S."/>
            <person name="Kim S.B."/>
        </authorList>
    </citation>
    <scope>NUCLEOTIDE SEQUENCE [LARGE SCALE GENOMIC DNA]</scope>
    <source>
        <strain evidence="23 24">KMM 6351</strain>
    </source>
</reference>
<dbReference type="SUPFAM" id="SSF47384">
    <property type="entry name" value="Homodimeric domain of signal transducing histidine kinase"/>
    <property type="match status" value="1"/>
</dbReference>
<dbReference type="EC" id="2.7.13.3" evidence="3"/>
<evidence type="ECO:0000256" key="16">
    <source>
        <dbReference type="PROSITE-ProRule" id="PRU00169"/>
    </source>
</evidence>
<feature type="coiled-coil region" evidence="17">
    <location>
        <begin position="235"/>
        <end position="273"/>
    </location>
</feature>
<dbReference type="EMBL" id="JAMQGP010000001">
    <property type="protein sequence ID" value="MCM2678827.1"/>
    <property type="molecule type" value="Genomic_DNA"/>
</dbReference>
<dbReference type="Gene3D" id="3.40.50.2300">
    <property type="match status" value="1"/>
</dbReference>
<evidence type="ECO:0000313" key="23">
    <source>
        <dbReference type="EMBL" id="MCM2678827.1"/>
    </source>
</evidence>
<dbReference type="CDD" id="cd00088">
    <property type="entry name" value="HPT"/>
    <property type="match status" value="1"/>
</dbReference>
<dbReference type="SUPFAM" id="SSF55874">
    <property type="entry name" value="ATPase domain of HSP90 chaperone/DNA topoisomerase II/histidine kinase"/>
    <property type="match status" value="1"/>
</dbReference>
<feature type="domain" description="Response regulatory" evidence="20">
    <location>
        <begin position="662"/>
        <end position="778"/>
    </location>
</feature>
<dbReference type="Pfam" id="PF00512">
    <property type="entry name" value="HisKA"/>
    <property type="match status" value="1"/>
</dbReference>
<dbReference type="AlphaFoldDB" id="A0AA41W5C9"/>
<feature type="domain" description="HPt" evidence="22">
    <location>
        <begin position="808"/>
        <end position="909"/>
    </location>
</feature>
<comment type="subcellular location">
    <subcellularLocation>
        <location evidence="2">Cell inner membrane</location>
        <topology evidence="2">Multi-pass membrane protein</topology>
    </subcellularLocation>
</comment>